<evidence type="ECO:0000313" key="1">
    <source>
        <dbReference type="EMBL" id="OGB74513.1"/>
    </source>
</evidence>
<dbReference type="AlphaFoldDB" id="A0A1F4NSP7"/>
<comment type="caution">
    <text evidence="1">The sequence shown here is derived from an EMBL/GenBank/DDBJ whole genome shotgun (WGS) entry which is preliminary data.</text>
</comment>
<dbReference type="Proteomes" id="UP000176651">
    <property type="component" value="Unassembled WGS sequence"/>
</dbReference>
<organism evidence="1 2">
    <name type="scientific">candidate division Kazan bacterium RBG_13_50_9</name>
    <dbReference type="NCBI Taxonomy" id="1798535"/>
    <lineage>
        <taxon>Bacteria</taxon>
        <taxon>Bacteria division Kazan-3B-28</taxon>
    </lineage>
</organism>
<reference evidence="1 2" key="1">
    <citation type="journal article" date="2016" name="Nat. Commun.">
        <title>Thousands of microbial genomes shed light on interconnected biogeochemical processes in an aquifer system.</title>
        <authorList>
            <person name="Anantharaman K."/>
            <person name="Brown C.T."/>
            <person name="Hug L.A."/>
            <person name="Sharon I."/>
            <person name="Castelle C.J."/>
            <person name="Probst A.J."/>
            <person name="Thomas B.C."/>
            <person name="Singh A."/>
            <person name="Wilkins M.J."/>
            <person name="Karaoz U."/>
            <person name="Brodie E.L."/>
            <person name="Williams K.H."/>
            <person name="Hubbard S.S."/>
            <person name="Banfield J.F."/>
        </authorList>
    </citation>
    <scope>NUCLEOTIDE SEQUENCE [LARGE SCALE GENOMIC DNA]</scope>
</reference>
<proteinExistence type="predicted"/>
<evidence type="ECO:0000313" key="2">
    <source>
        <dbReference type="Proteomes" id="UP000176651"/>
    </source>
</evidence>
<protein>
    <recommendedName>
        <fullName evidence="3">ATP-dependent helicase C-terminal domain-containing protein</fullName>
    </recommendedName>
</protein>
<gene>
    <name evidence="1" type="ORF">A2V68_02790</name>
</gene>
<dbReference type="STRING" id="1798535.A2V68_02790"/>
<name>A0A1F4NSP7_UNCK3</name>
<accession>A0A1F4NSP7</accession>
<dbReference type="EMBL" id="META01000001">
    <property type="protein sequence ID" value="OGB74513.1"/>
    <property type="molecule type" value="Genomic_DNA"/>
</dbReference>
<evidence type="ECO:0008006" key="3">
    <source>
        <dbReference type="Google" id="ProtNLM"/>
    </source>
</evidence>
<sequence>MATNVALAQSLPKPLLVVSRDVFMQHDWPALGLTPLWPHSYKLDQQQFEFLLKKPNFDPRELKLLIKIILASSDGEFDPAMCYLTKDEFYLFDQKLSPTAPIKSKVEGKTVTTFLGLWELLELGVPLKSLALLIPQWLEFDEWCIDRSAKVITSAYLNAVVASRRDFIRDQVRDTKVADQLFKQLNELGSHLVMTTAVLGLVWQEQQRNDDTVELEEKFLSTKNGNRLKGNLTGVIDSLLQYRDSIQKLKVALPQVLARQVEHTNSLIQYLKCLTDPTQAYKIYLDGRGERVMLRIIKDPPENIWQTKLKPLTLVIASNGVTVDGASGFASTVLGAPVKVQALPLGKVAPKEIIWITDLPSKNSFNYQREIFRYLKLWIESEAQRALVVMPNIRLLGDFFNECQPHLGTKNILTQDIAGNLELLTEKLAGMDSFIFMVAQYGLSHWVSALPDIDQAVFLRLAFDPPNKTAQLIASLRCRNGFIEYSLPKAVVNLKITLAQLYWRAKEFWILDSRIVSEDYGQVVRRSLAGFKHIDTSRG</sequence>